<name>A0ABM7PMK0_9BACT</name>
<accession>A0ABM7PMK0</accession>
<dbReference type="Proteomes" id="UP001320148">
    <property type="component" value="Chromosome"/>
</dbReference>
<sequence>MRITHLGVSLFLWVLLVGPGCARQAPEHPLIVPTGEVLRIPVSDVNDRQVHFYTYKYDDRNINFFVRTDGKGKLRTHYDACYSCFKYKLGFRVTKDHKILCIACGLKYDLDMEMWDYIGPCAPIPLRSTLANDVIEIKLSVIHRGKKLF</sequence>
<dbReference type="RefSeq" id="WP_236890131.1">
    <property type="nucleotide sequence ID" value="NZ_AP024488.1"/>
</dbReference>
<protein>
    <recommendedName>
        <fullName evidence="1">Membrane iron-sulfur containing protein FtrD-like domain-containing protein</fullName>
    </recommendedName>
</protein>
<dbReference type="EMBL" id="AP024488">
    <property type="protein sequence ID" value="BCS98757.1"/>
    <property type="molecule type" value="Genomic_DNA"/>
</dbReference>
<organism evidence="2 3">
    <name type="scientific">Desulfoluna limicola</name>
    <dbReference type="NCBI Taxonomy" id="2810562"/>
    <lineage>
        <taxon>Bacteria</taxon>
        <taxon>Pseudomonadati</taxon>
        <taxon>Thermodesulfobacteriota</taxon>
        <taxon>Desulfobacteria</taxon>
        <taxon>Desulfobacterales</taxon>
        <taxon>Desulfolunaceae</taxon>
        <taxon>Desulfoluna</taxon>
    </lineage>
</organism>
<reference evidence="2 3" key="1">
    <citation type="submission" date="2021-02" db="EMBL/GenBank/DDBJ databases">
        <title>Complete genome of Desulfoluna sp. strain ASN36.</title>
        <authorList>
            <person name="Takahashi A."/>
            <person name="Kojima H."/>
            <person name="Fukui M."/>
        </authorList>
    </citation>
    <scope>NUCLEOTIDE SEQUENCE [LARGE SCALE GENOMIC DNA]</scope>
    <source>
        <strain evidence="2 3">ASN36</strain>
    </source>
</reference>
<evidence type="ECO:0000259" key="1">
    <source>
        <dbReference type="Pfam" id="PF10080"/>
    </source>
</evidence>
<dbReference type="InterPro" id="IPR018758">
    <property type="entry name" value="FtrD-like"/>
</dbReference>
<evidence type="ECO:0000313" key="3">
    <source>
        <dbReference type="Proteomes" id="UP001320148"/>
    </source>
</evidence>
<evidence type="ECO:0000313" key="2">
    <source>
        <dbReference type="EMBL" id="BCS98757.1"/>
    </source>
</evidence>
<feature type="domain" description="Membrane iron-sulfur containing protein FtrD-like" evidence="1">
    <location>
        <begin position="45"/>
        <end position="149"/>
    </location>
</feature>
<keyword evidence="3" id="KW-1185">Reference proteome</keyword>
<gene>
    <name evidence="2" type="ORF">DSLASN_43890</name>
</gene>
<dbReference type="Pfam" id="PF10080">
    <property type="entry name" value="FtrD-like"/>
    <property type="match status" value="1"/>
</dbReference>
<proteinExistence type="predicted"/>